<feature type="domain" description="DUF3533" evidence="1">
    <location>
        <begin position="52"/>
        <end position="157"/>
    </location>
</feature>
<organism evidence="2 3">
    <name type="scientific">Plenodomus tracheiphilus IPT5</name>
    <dbReference type="NCBI Taxonomy" id="1408161"/>
    <lineage>
        <taxon>Eukaryota</taxon>
        <taxon>Fungi</taxon>
        <taxon>Dikarya</taxon>
        <taxon>Ascomycota</taxon>
        <taxon>Pezizomycotina</taxon>
        <taxon>Dothideomycetes</taxon>
        <taxon>Pleosporomycetidae</taxon>
        <taxon>Pleosporales</taxon>
        <taxon>Pleosporineae</taxon>
        <taxon>Leptosphaeriaceae</taxon>
        <taxon>Plenodomus</taxon>
    </lineage>
</organism>
<evidence type="ECO:0000259" key="1">
    <source>
        <dbReference type="Pfam" id="PF12051"/>
    </source>
</evidence>
<protein>
    <recommendedName>
        <fullName evidence="1">DUF3533 domain-containing protein</fullName>
    </recommendedName>
</protein>
<dbReference type="EMBL" id="MU006329">
    <property type="protein sequence ID" value="KAF2847012.1"/>
    <property type="molecule type" value="Genomic_DNA"/>
</dbReference>
<accession>A0A6A7AVB3</accession>
<sequence>MIHTVRIRYTVYDHHHCINSSLSVQSGSFVGRIVNVNFANTTTAAGALAGPAQAVSPSAASQDFADLDSKIFVDKLGSVLPILKQFFCIMAWNGTCNGMHLHAGYTLKRYTLARVFWSISPPSISSLCAVGSTFAFSGRYNINAKMFFAHWTVTWVYI</sequence>
<keyword evidence="3" id="KW-1185">Reference proteome</keyword>
<dbReference type="Proteomes" id="UP000799423">
    <property type="component" value="Unassembled WGS sequence"/>
</dbReference>
<gene>
    <name evidence="2" type="ORF">T440DRAFT_557726</name>
</gene>
<dbReference type="InterPro" id="IPR022703">
    <property type="entry name" value="DUF3533"/>
</dbReference>
<dbReference type="AlphaFoldDB" id="A0A6A7AVB3"/>
<name>A0A6A7AVB3_9PLEO</name>
<reference evidence="2" key="1">
    <citation type="submission" date="2020-01" db="EMBL/GenBank/DDBJ databases">
        <authorList>
            <consortium name="DOE Joint Genome Institute"/>
            <person name="Haridas S."/>
            <person name="Albert R."/>
            <person name="Binder M."/>
            <person name="Bloem J."/>
            <person name="Labutti K."/>
            <person name="Salamov A."/>
            <person name="Andreopoulos B."/>
            <person name="Baker S.E."/>
            <person name="Barry K."/>
            <person name="Bills G."/>
            <person name="Bluhm B.H."/>
            <person name="Cannon C."/>
            <person name="Castanera R."/>
            <person name="Culley D.E."/>
            <person name="Daum C."/>
            <person name="Ezra D."/>
            <person name="Gonzalez J.B."/>
            <person name="Henrissat B."/>
            <person name="Kuo A."/>
            <person name="Liang C."/>
            <person name="Lipzen A."/>
            <person name="Lutzoni F."/>
            <person name="Magnuson J."/>
            <person name="Mondo S."/>
            <person name="Nolan M."/>
            <person name="Ohm R."/>
            <person name="Pangilinan J."/>
            <person name="Park H.-J."/>
            <person name="Ramirez L."/>
            <person name="Alfaro M."/>
            <person name="Sun H."/>
            <person name="Tritt A."/>
            <person name="Yoshinaga Y."/>
            <person name="Zwiers L.-H."/>
            <person name="Turgeon B.G."/>
            <person name="Goodwin S.B."/>
            <person name="Spatafora J.W."/>
            <person name="Crous P.W."/>
            <person name="Grigoriev I.V."/>
        </authorList>
    </citation>
    <scope>NUCLEOTIDE SEQUENCE</scope>
    <source>
        <strain evidence="2">IPT5</strain>
    </source>
</reference>
<proteinExistence type="predicted"/>
<evidence type="ECO:0000313" key="2">
    <source>
        <dbReference type="EMBL" id="KAF2847012.1"/>
    </source>
</evidence>
<evidence type="ECO:0000313" key="3">
    <source>
        <dbReference type="Proteomes" id="UP000799423"/>
    </source>
</evidence>
<dbReference type="Pfam" id="PF12051">
    <property type="entry name" value="DUF3533"/>
    <property type="match status" value="1"/>
</dbReference>
<dbReference type="OrthoDB" id="3785383at2759"/>